<feature type="region of interest" description="Disordered" evidence="1">
    <location>
        <begin position="817"/>
        <end position="836"/>
    </location>
</feature>
<reference evidence="4 5" key="1">
    <citation type="submission" date="2018-09" db="EMBL/GenBank/DDBJ databases">
        <title>Genomic Encyclopedia of Archaeal and Bacterial Type Strains, Phase II (KMG-II): from individual species to whole genera.</title>
        <authorList>
            <person name="Goeker M."/>
        </authorList>
    </citation>
    <scope>NUCLEOTIDE SEQUENCE [LARGE SCALE GENOMIC DNA]</scope>
    <source>
        <strain evidence="4 5">DSM 13151</strain>
    </source>
</reference>
<dbReference type="InterPro" id="IPR011089">
    <property type="entry name" value="GmrSD_C"/>
</dbReference>
<feature type="domain" description="GmrSD restriction endonucleases C-terminal" evidence="3">
    <location>
        <begin position="579"/>
        <end position="720"/>
    </location>
</feature>
<sequence>MPSSEMGAIVSGDKPSLFDTFFQYGEVQDLDLDRIIAASEVIDPIAEKGFQMEKRTLQDLLSNREFDVPEYQRLFSWEKKHNKQLWLDLEELITANRDSYDQKASDVFFGSVYFAVDSGSAKHEVIDGQQRLTSVHLLLRAILEELEATKGSGDIENDAIETLRSRSIQQIESLLYHFAGVEMGDQPRLSLNKHDEAFFDAIIQGHEGQLRYLTSDERNTDIDGRKGRATRIDTLIDRFGIDEEAVEEWGVSEDRRSSFIPVYYSNWKLLEAFEFHKQRVSEFVEDSKDTDSKILGLVNLSNYLQNSYHVGEFEIHEADPAFRMQIFKILNDRGLELTKIDRIRATVVNTFFDEEKEVKKEYIEKWENVVTQFGTDSDAIIEYLAVFLSIIEEEIDQIGDAEDELTNAFATRNLESDIKPRFRTAEQAKPFLDRVDALANDYDTLTSDSLEPKDLEGLASHREASHEILQRLNDQQMDQWRPLVLELYDHASQGTDRGERFYETLELIETLNFRRLLVGEDPNIFQELFLDATHTFQDIRDNREERDPYEAAQQVILDGTQAESTELFGDRFRDLITEARDWNDDMVKALFHKMANQQFRENGTIVDRRLNMDDVHLEHVLPQTPVYDADDPIWLPVFFGLDGDTDGNHKIAERVRRYLDLVQRPDDEVSDDQSRQRDSIKEFMRQGFIDDIGNFLLLRGRDNISASNQPLSGKIVEYYREREDFTSIAPNSFFTPAGAIDGSRLDQLLEEAIAVKDDTENMDAINADLQSYFDEFWTVKRMQQRRVELLLEVLELLQIPQRPDEFDLDDRREEVTGEIRQRTEEEFEKRLSMQSV</sequence>
<gene>
    <name evidence="4" type="ORF">ATJ93_4633</name>
</gene>
<dbReference type="PANTHER" id="PTHR35149:SF1">
    <property type="entry name" value="DUF5655 DOMAIN-CONTAINING PROTEIN"/>
    <property type="match status" value="1"/>
</dbReference>
<dbReference type="RefSeq" id="WP_120246905.1">
    <property type="nucleotide sequence ID" value="NZ_RAPO01000010.1"/>
</dbReference>
<accession>A0A3R7KI99</accession>
<evidence type="ECO:0000313" key="4">
    <source>
        <dbReference type="EMBL" id="RKD86216.1"/>
    </source>
</evidence>
<dbReference type="EMBL" id="RAPO01000010">
    <property type="protein sequence ID" value="RKD86216.1"/>
    <property type="molecule type" value="Genomic_DNA"/>
</dbReference>
<proteinExistence type="predicted"/>
<dbReference type="AlphaFoldDB" id="A0A3R7KI99"/>
<keyword evidence="5" id="KW-1185">Reference proteome</keyword>
<evidence type="ECO:0000256" key="1">
    <source>
        <dbReference type="SAM" id="MobiDB-lite"/>
    </source>
</evidence>
<evidence type="ECO:0000259" key="2">
    <source>
        <dbReference type="Pfam" id="PF03235"/>
    </source>
</evidence>
<protein>
    <submittedName>
        <fullName evidence="4">Uncharacterized protein DUF1524</fullName>
    </submittedName>
</protein>
<dbReference type="Proteomes" id="UP000283805">
    <property type="component" value="Unassembled WGS sequence"/>
</dbReference>
<feature type="domain" description="GmrSD restriction endonucleases N-terminal" evidence="2">
    <location>
        <begin position="57"/>
        <end position="346"/>
    </location>
</feature>
<dbReference type="InterPro" id="IPR004919">
    <property type="entry name" value="GmrSD_N"/>
</dbReference>
<evidence type="ECO:0000313" key="5">
    <source>
        <dbReference type="Proteomes" id="UP000283805"/>
    </source>
</evidence>
<evidence type="ECO:0000259" key="3">
    <source>
        <dbReference type="Pfam" id="PF07510"/>
    </source>
</evidence>
<dbReference type="PANTHER" id="PTHR35149">
    <property type="entry name" value="SLL5132 PROTEIN"/>
    <property type="match status" value="1"/>
</dbReference>
<dbReference type="Pfam" id="PF07510">
    <property type="entry name" value="GmrSD_C"/>
    <property type="match status" value="1"/>
</dbReference>
<name>A0A3R7KI99_9EURY</name>
<dbReference type="OrthoDB" id="318965at2157"/>
<organism evidence="4 5">
    <name type="scientific">Halopiger aswanensis</name>
    <dbReference type="NCBI Taxonomy" id="148449"/>
    <lineage>
        <taxon>Archaea</taxon>
        <taxon>Methanobacteriati</taxon>
        <taxon>Methanobacteriota</taxon>
        <taxon>Stenosarchaea group</taxon>
        <taxon>Halobacteria</taxon>
        <taxon>Halobacteriales</taxon>
        <taxon>Natrialbaceae</taxon>
        <taxon>Halopiger</taxon>
    </lineage>
</organism>
<dbReference type="Pfam" id="PF03235">
    <property type="entry name" value="GmrSD_N"/>
    <property type="match status" value="1"/>
</dbReference>
<comment type="caution">
    <text evidence="4">The sequence shown here is derived from an EMBL/GenBank/DDBJ whole genome shotgun (WGS) entry which is preliminary data.</text>
</comment>